<gene>
    <name evidence="1" type="ORF">OVA965_LOCUS5528</name>
    <name evidence="2" type="ORF">TMI583_LOCUS5523</name>
</gene>
<dbReference type="EMBL" id="CAJNOK010001566">
    <property type="protein sequence ID" value="CAF0818618.1"/>
    <property type="molecule type" value="Genomic_DNA"/>
</dbReference>
<reference evidence="2" key="1">
    <citation type="submission" date="2021-02" db="EMBL/GenBank/DDBJ databases">
        <authorList>
            <person name="Nowell W R."/>
        </authorList>
    </citation>
    <scope>NUCLEOTIDE SEQUENCE</scope>
</reference>
<organism evidence="2 3">
    <name type="scientific">Didymodactylos carnosus</name>
    <dbReference type="NCBI Taxonomy" id="1234261"/>
    <lineage>
        <taxon>Eukaryota</taxon>
        <taxon>Metazoa</taxon>
        <taxon>Spiralia</taxon>
        <taxon>Gnathifera</taxon>
        <taxon>Rotifera</taxon>
        <taxon>Eurotatoria</taxon>
        <taxon>Bdelloidea</taxon>
        <taxon>Philodinida</taxon>
        <taxon>Philodinidae</taxon>
        <taxon>Didymodactylos</taxon>
    </lineage>
</organism>
<dbReference type="Proteomes" id="UP000682733">
    <property type="component" value="Unassembled WGS sequence"/>
</dbReference>
<dbReference type="AlphaFoldDB" id="A0A8S2H731"/>
<evidence type="ECO:0000313" key="3">
    <source>
        <dbReference type="Proteomes" id="UP000682733"/>
    </source>
</evidence>
<dbReference type="Proteomes" id="UP000677228">
    <property type="component" value="Unassembled WGS sequence"/>
</dbReference>
<accession>A0A8S2H731</accession>
<protein>
    <recommendedName>
        <fullName evidence="4">Reverse transcriptase domain-containing protein</fullName>
    </recommendedName>
</protein>
<evidence type="ECO:0000313" key="2">
    <source>
        <dbReference type="EMBL" id="CAF3602785.1"/>
    </source>
</evidence>
<name>A0A8S2H731_9BILA</name>
<proteinExistence type="predicted"/>
<comment type="caution">
    <text evidence="2">The sequence shown here is derived from an EMBL/GenBank/DDBJ whole genome shotgun (WGS) entry which is preliminary data.</text>
</comment>
<dbReference type="EMBL" id="CAJOBA010001565">
    <property type="protein sequence ID" value="CAF3602785.1"/>
    <property type="molecule type" value="Genomic_DNA"/>
</dbReference>
<evidence type="ECO:0008006" key="4">
    <source>
        <dbReference type="Google" id="ProtNLM"/>
    </source>
</evidence>
<sequence>MCCICDQQIREAVARIYPRAVLFWGVFAHLFWLEVTADELGNVYTIYTLPWLDTRMGGFNLFMINVFCDDQHDYSNVKDLKVCWSCPHVTSFTDIAQILIKNFPSLNTITIDDECKNVERSKTFSNKRCDQTRPISLLATHSKLFEKVLLERVRHWAESQQLVPIEQSGFRPGCLLPTRVLSIYQEVKNNLAVVGSLAGSLVASLGGSVSVSGSVVVSVGRSDDGSLDGSVVGSVSGSVDGSVVVQSMAHYGLVVGSASISVAGSLRGSVIGSVNGSFVGSLNGSCLCGLLVRSVIGSVGGSVGRSVVGSVVGLLSAAVVVLGDSVSGSVVRSLVGTVAYSLRGSVAGVIAGAAGGSLGVAAVGSLGGSVVGSSAGSVVCSLGGSVSGPVVPSLVDTVANSLRGSVVASLGGSVC</sequence>
<evidence type="ECO:0000313" key="1">
    <source>
        <dbReference type="EMBL" id="CAF0818618.1"/>
    </source>
</evidence>